<gene>
    <name evidence="1" type="ORF">GCM10023167_09290</name>
</gene>
<comment type="caution">
    <text evidence="1">The sequence shown here is derived from an EMBL/GenBank/DDBJ whole genome shotgun (WGS) entry which is preliminary data.</text>
</comment>
<protein>
    <submittedName>
        <fullName evidence="1">Uncharacterized protein</fullName>
    </submittedName>
</protein>
<name>A0ABP8J7J5_9MICO</name>
<organism evidence="1 2">
    <name type="scientific">Brevibacterium pityocampae</name>
    <dbReference type="NCBI Taxonomy" id="506594"/>
    <lineage>
        <taxon>Bacteria</taxon>
        <taxon>Bacillati</taxon>
        <taxon>Actinomycetota</taxon>
        <taxon>Actinomycetes</taxon>
        <taxon>Micrococcales</taxon>
        <taxon>Brevibacteriaceae</taxon>
        <taxon>Brevibacterium</taxon>
    </lineage>
</organism>
<accession>A0ABP8J7J5</accession>
<dbReference type="EMBL" id="BAABGL010000004">
    <property type="protein sequence ID" value="GAA4386410.1"/>
    <property type="molecule type" value="Genomic_DNA"/>
</dbReference>
<reference evidence="2" key="1">
    <citation type="journal article" date="2019" name="Int. J. Syst. Evol. Microbiol.">
        <title>The Global Catalogue of Microorganisms (GCM) 10K type strain sequencing project: providing services to taxonomists for standard genome sequencing and annotation.</title>
        <authorList>
            <consortium name="The Broad Institute Genomics Platform"/>
            <consortium name="The Broad Institute Genome Sequencing Center for Infectious Disease"/>
            <person name="Wu L."/>
            <person name="Ma J."/>
        </authorList>
    </citation>
    <scope>NUCLEOTIDE SEQUENCE [LARGE SCALE GENOMIC DNA]</scope>
    <source>
        <strain evidence="2">JCM 17808</strain>
    </source>
</reference>
<evidence type="ECO:0000313" key="2">
    <source>
        <dbReference type="Proteomes" id="UP001500642"/>
    </source>
</evidence>
<keyword evidence="2" id="KW-1185">Reference proteome</keyword>
<proteinExistence type="predicted"/>
<dbReference type="Proteomes" id="UP001500642">
    <property type="component" value="Unassembled WGS sequence"/>
</dbReference>
<evidence type="ECO:0000313" key="1">
    <source>
        <dbReference type="EMBL" id="GAA4386410.1"/>
    </source>
</evidence>
<dbReference type="RefSeq" id="WP_265809511.1">
    <property type="nucleotide sequence ID" value="NZ_BAABGL010000004.1"/>
</dbReference>
<sequence length="239" mass="26246">MTRLTDTRTDPCTAPAAPDALRRLVDATIARLAACTWNQYVLIEYGEAEVLGLQRPERAPDGTFGTVPRRRLARDLRRSADVEQPWAAPSFGDRTVLADNPEVHRLWALPEDAAWPYAQIAANPRGYWMEIVSEEYLPSEVWEERPEVLAVREWTPPMETSAIATSSPNWHRAAVADPREAVTESVLGLLRSRGLSDPGLLRVGTFVLDADPRGGEPVDGTGAEVVSLCTRGHGVRSAA</sequence>